<evidence type="ECO:0000313" key="6">
    <source>
        <dbReference type="EMBL" id="EFF67313.1"/>
    </source>
</evidence>
<name>D4S332_9FIRM</name>
<evidence type="ECO:0000313" key="7">
    <source>
        <dbReference type="Proteomes" id="UP000006238"/>
    </source>
</evidence>
<dbReference type="GeneID" id="98919033"/>
<dbReference type="InterPro" id="IPR003593">
    <property type="entry name" value="AAA+_ATPase"/>
</dbReference>
<dbReference type="AlphaFoldDB" id="D4S332"/>
<dbReference type="eggNOG" id="COG1131">
    <property type="taxonomic scope" value="Bacteria"/>
</dbReference>
<gene>
    <name evidence="6" type="primary">nodI</name>
    <name evidence="6" type="ORF">BUTYVIB_02511</name>
</gene>
<dbReference type="GO" id="GO:0005524">
    <property type="term" value="F:ATP binding"/>
    <property type="evidence" value="ECO:0007669"/>
    <property type="project" value="UniProtKB-KW"/>
</dbReference>
<dbReference type="SMART" id="SM00382">
    <property type="entry name" value="AAA"/>
    <property type="match status" value="1"/>
</dbReference>
<dbReference type="PROSITE" id="PS00211">
    <property type="entry name" value="ABC_TRANSPORTER_1"/>
    <property type="match status" value="1"/>
</dbReference>
<evidence type="ECO:0000256" key="2">
    <source>
        <dbReference type="ARBA" id="ARBA00022448"/>
    </source>
</evidence>
<dbReference type="PANTHER" id="PTHR42711:SF5">
    <property type="entry name" value="ABC TRANSPORTER ATP-BINDING PROTEIN NATA"/>
    <property type="match status" value="1"/>
</dbReference>
<evidence type="ECO:0000256" key="4">
    <source>
        <dbReference type="ARBA" id="ARBA00022840"/>
    </source>
</evidence>
<evidence type="ECO:0000259" key="5">
    <source>
        <dbReference type="PROSITE" id="PS50893"/>
    </source>
</evidence>
<dbReference type="InterPro" id="IPR003439">
    <property type="entry name" value="ABC_transporter-like_ATP-bd"/>
</dbReference>
<dbReference type="HOGENOM" id="CLU_000604_1_2_9"/>
<evidence type="ECO:0000256" key="3">
    <source>
        <dbReference type="ARBA" id="ARBA00022741"/>
    </source>
</evidence>
<evidence type="ECO:0000256" key="1">
    <source>
        <dbReference type="ARBA" id="ARBA00005417"/>
    </source>
</evidence>
<dbReference type="Pfam" id="PF00005">
    <property type="entry name" value="ABC_tran"/>
    <property type="match status" value="1"/>
</dbReference>
<sequence length="227" mass="24856">MAFIEVTDISKKYGRKQVLTDINFTAEKGDCIGIVGANGCGKSTLLKILQGGLKPNGGTITYDGNNPLANHRFFQKYIGYVPQDNPLFANLTVMDNLKLWYCDSSRDLKQDIESGIIKDFKIDSFIKSKVANLSGGMKKRLSIACALATDPQILIMDEPGASLDIIAKNDIVTYMKKYIAGGGTIIISSHEECELSVCTKMYLMKDGVLESLNGSCSLSSIMERMVK</sequence>
<protein>
    <submittedName>
        <fullName evidence="6">Nodulation ATP-binding protein I</fullName>
    </submittedName>
</protein>
<dbReference type="EMBL" id="ABWN01000043">
    <property type="protein sequence ID" value="EFF67313.1"/>
    <property type="molecule type" value="Genomic_DNA"/>
</dbReference>
<feature type="domain" description="ABC transporter" evidence="5">
    <location>
        <begin position="4"/>
        <end position="226"/>
    </location>
</feature>
<reference evidence="6 7" key="1">
    <citation type="submission" date="2010-02" db="EMBL/GenBank/DDBJ databases">
        <authorList>
            <person name="Weinstock G."/>
            <person name="Sodergren E."/>
            <person name="Clifton S."/>
            <person name="Fulton L."/>
            <person name="Fulton B."/>
            <person name="Courtney L."/>
            <person name="Fronick C."/>
            <person name="Harrison M."/>
            <person name="Strong C."/>
            <person name="Farmer C."/>
            <person name="Delahaunty K."/>
            <person name="Markovic C."/>
            <person name="Hall O."/>
            <person name="Minx P."/>
            <person name="Tomlinson C."/>
            <person name="Mitreva M."/>
            <person name="Nelson J."/>
            <person name="Hou S."/>
            <person name="Wollam A."/>
            <person name="Pepin K.H."/>
            <person name="Johnson M."/>
            <person name="Bhonagiri V."/>
            <person name="Zhang X."/>
            <person name="Suruliraj S."/>
            <person name="Warren W."/>
            <person name="Chinwalla A."/>
            <person name="Mardis E.R."/>
            <person name="Wilson R.K."/>
        </authorList>
    </citation>
    <scope>NUCLEOTIDE SEQUENCE [LARGE SCALE GENOMIC DNA]</scope>
    <source>
        <strain evidence="6 7">DSM 2876</strain>
    </source>
</reference>
<accession>D4S332</accession>
<dbReference type="PANTHER" id="PTHR42711">
    <property type="entry name" value="ABC TRANSPORTER ATP-BINDING PROTEIN"/>
    <property type="match status" value="1"/>
</dbReference>
<dbReference type="InterPro" id="IPR017871">
    <property type="entry name" value="ABC_transporter-like_CS"/>
</dbReference>
<dbReference type="SUPFAM" id="SSF52540">
    <property type="entry name" value="P-loop containing nucleoside triphosphate hydrolases"/>
    <property type="match status" value="1"/>
</dbReference>
<comment type="similarity">
    <text evidence="1">Belongs to the ABC transporter superfamily.</text>
</comment>
<comment type="caution">
    <text evidence="6">The sequence shown here is derived from an EMBL/GenBank/DDBJ whole genome shotgun (WGS) entry which is preliminary data.</text>
</comment>
<organism evidence="6 7">
    <name type="scientific">Eshraghiella crossota DSM 2876</name>
    <dbReference type="NCBI Taxonomy" id="511680"/>
    <lineage>
        <taxon>Bacteria</taxon>
        <taxon>Bacillati</taxon>
        <taxon>Bacillota</taxon>
        <taxon>Clostridia</taxon>
        <taxon>Lachnospirales</taxon>
        <taxon>Lachnospiraceae</taxon>
        <taxon>Eshraghiella</taxon>
    </lineage>
</organism>
<dbReference type="RefSeq" id="WP_005604734.1">
    <property type="nucleotide sequence ID" value="NZ_GG663526.1"/>
</dbReference>
<keyword evidence="2" id="KW-0813">Transport</keyword>
<keyword evidence="3" id="KW-0547">Nucleotide-binding</keyword>
<dbReference type="CDD" id="cd03230">
    <property type="entry name" value="ABC_DR_subfamily_A"/>
    <property type="match status" value="1"/>
</dbReference>
<keyword evidence="7" id="KW-1185">Reference proteome</keyword>
<dbReference type="GO" id="GO:0016887">
    <property type="term" value="F:ATP hydrolysis activity"/>
    <property type="evidence" value="ECO:0007669"/>
    <property type="project" value="InterPro"/>
</dbReference>
<dbReference type="InterPro" id="IPR027417">
    <property type="entry name" value="P-loop_NTPase"/>
</dbReference>
<dbReference type="Gene3D" id="3.40.50.300">
    <property type="entry name" value="P-loop containing nucleotide triphosphate hydrolases"/>
    <property type="match status" value="1"/>
</dbReference>
<proteinExistence type="inferred from homology"/>
<dbReference type="InterPro" id="IPR050763">
    <property type="entry name" value="ABC_transporter_ATP-binding"/>
</dbReference>
<dbReference type="STRING" id="45851.BHV86_03680"/>
<dbReference type="Proteomes" id="UP000006238">
    <property type="component" value="Unassembled WGS sequence"/>
</dbReference>
<dbReference type="PROSITE" id="PS50893">
    <property type="entry name" value="ABC_TRANSPORTER_2"/>
    <property type="match status" value="1"/>
</dbReference>
<keyword evidence="4 6" id="KW-0067">ATP-binding</keyword>